<organism evidence="1 2">
    <name type="scientific">Scomber scombrus</name>
    <name type="common">Atlantic mackerel</name>
    <name type="synonym">Scomber vernalis</name>
    <dbReference type="NCBI Taxonomy" id="13677"/>
    <lineage>
        <taxon>Eukaryota</taxon>
        <taxon>Metazoa</taxon>
        <taxon>Chordata</taxon>
        <taxon>Craniata</taxon>
        <taxon>Vertebrata</taxon>
        <taxon>Euteleostomi</taxon>
        <taxon>Actinopterygii</taxon>
        <taxon>Neopterygii</taxon>
        <taxon>Teleostei</taxon>
        <taxon>Neoteleostei</taxon>
        <taxon>Acanthomorphata</taxon>
        <taxon>Pelagiaria</taxon>
        <taxon>Scombriformes</taxon>
        <taxon>Scombridae</taxon>
        <taxon>Scomber</taxon>
    </lineage>
</organism>
<feature type="non-terminal residue" evidence="1">
    <location>
        <position position="1"/>
    </location>
</feature>
<dbReference type="EMBL" id="CAWUFR010000604">
    <property type="protein sequence ID" value="CAK6979699.1"/>
    <property type="molecule type" value="Genomic_DNA"/>
</dbReference>
<sequence length="137" mass="16090">KVTARLIGINQLAAPVEWRRRDLKRNGIDPKREVYTAAGPPLVPIHLPQHNIIIPNSTTEEEGASLGFLGQEQKARDREKETELIKKERKRAALDSFFPTEHESRKKKKKLLRRRYIILFYSLSRSHRFELQRESFC</sequence>
<dbReference type="Proteomes" id="UP001314229">
    <property type="component" value="Unassembled WGS sequence"/>
</dbReference>
<gene>
    <name evidence="1" type="ORF">FSCOSCO3_A037714</name>
</gene>
<accession>A0AAV1Q9H9</accession>
<protein>
    <submittedName>
        <fullName evidence="1">Unnamed protein product</fullName>
    </submittedName>
</protein>
<keyword evidence="2" id="KW-1185">Reference proteome</keyword>
<comment type="caution">
    <text evidence="1">The sequence shown here is derived from an EMBL/GenBank/DDBJ whole genome shotgun (WGS) entry which is preliminary data.</text>
</comment>
<proteinExistence type="predicted"/>
<name>A0AAV1Q9H9_SCOSC</name>
<reference evidence="1 2" key="1">
    <citation type="submission" date="2024-01" db="EMBL/GenBank/DDBJ databases">
        <authorList>
            <person name="Alioto T."/>
            <person name="Alioto T."/>
            <person name="Gomez Garrido J."/>
        </authorList>
    </citation>
    <scope>NUCLEOTIDE SEQUENCE [LARGE SCALE GENOMIC DNA]</scope>
</reference>
<evidence type="ECO:0000313" key="2">
    <source>
        <dbReference type="Proteomes" id="UP001314229"/>
    </source>
</evidence>
<dbReference type="AlphaFoldDB" id="A0AAV1Q9H9"/>
<evidence type="ECO:0000313" key="1">
    <source>
        <dbReference type="EMBL" id="CAK6979699.1"/>
    </source>
</evidence>